<feature type="signal peptide" evidence="2">
    <location>
        <begin position="1"/>
        <end position="22"/>
    </location>
</feature>
<accession>A0A975AZK1</accession>
<dbReference type="InterPro" id="IPR010727">
    <property type="entry name" value="DUF1302"/>
</dbReference>
<organism evidence="3 4">
    <name type="scientific">Sulfurimonas aquatica</name>
    <dbReference type="NCBI Taxonomy" id="2672570"/>
    <lineage>
        <taxon>Bacteria</taxon>
        <taxon>Pseudomonadati</taxon>
        <taxon>Campylobacterota</taxon>
        <taxon>Epsilonproteobacteria</taxon>
        <taxon>Campylobacterales</taxon>
        <taxon>Sulfurimonadaceae</taxon>
        <taxon>Sulfurimonas</taxon>
    </lineage>
</organism>
<evidence type="ECO:0000313" key="3">
    <source>
        <dbReference type="EMBL" id="QSZ41388.1"/>
    </source>
</evidence>
<dbReference type="EMBL" id="CP046072">
    <property type="protein sequence ID" value="QSZ41388.1"/>
    <property type="molecule type" value="Genomic_DNA"/>
</dbReference>
<reference evidence="3" key="1">
    <citation type="submission" date="2019-11" db="EMBL/GenBank/DDBJ databases">
        <authorList>
            <person name="Kojima H."/>
        </authorList>
    </citation>
    <scope>NUCLEOTIDE SEQUENCE</scope>
    <source>
        <strain evidence="3">H1576</strain>
    </source>
</reference>
<gene>
    <name evidence="3" type="ORF">GJV85_04460</name>
</gene>
<dbReference type="Proteomes" id="UP000671852">
    <property type="component" value="Chromosome"/>
</dbReference>
<keyword evidence="2" id="KW-0732">Signal</keyword>
<reference evidence="3" key="2">
    <citation type="submission" date="2021-04" db="EMBL/GenBank/DDBJ databases">
        <title>Isolation and characterization of a novel species of the genus Sulfurimonas.</title>
        <authorList>
            <person name="Fukui M."/>
        </authorList>
    </citation>
    <scope>NUCLEOTIDE SEQUENCE</scope>
    <source>
        <strain evidence="3">H1576</strain>
    </source>
</reference>
<protein>
    <submittedName>
        <fullName evidence="3">DUF1302 domain-containing protein</fullName>
    </submittedName>
</protein>
<proteinExistence type="predicted"/>
<dbReference type="Pfam" id="PF06980">
    <property type="entry name" value="DUF1302"/>
    <property type="match status" value="1"/>
</dbReference>
<feature type="chain" id="PRO_5037800063" evidence="2">
    <location>
        <begin position="23"/>
        <end position="488"/>
    </location>
</feature>
<sequence length="488" mass="54722">MLKKSLLSLFLITLLCSTQIQANESIDDDLSGFSTDEDISSDDISGFEEESELDGFDEESDYTNEEEVQELQEEPSKLSLSGNVAFKSSYGYQRHTVSGIDYSGFNQAQTALYLQADYKLSKKWKLRASGDAFYDLIYDIHSDKNYAKNVLDAYQTQLRIDDIYAQGSITRDIDLKIGRQIVVWGKSDSIRITDVINPLDNRLPGLTDIEDLRLSTTMAKLDYYHEDWNFSTMLIAESRIMLEATPNGEFFPALDIFSSAPNPFIELVQPEHSLDNLQYALGANGVFSGWDLSFYGANVLDQKWHFDKIPSPSTPLSSVKRVVSKINMLGSAINIASGSWLLKSEVAFINGVRYNSTADEKDRADLLVGFDYMGVKDTVLSLEIANRHIFEYETQMGGVPDFVDEDEIQTALRATKSFLNDTLNATALVSMFGSSWQKGGFARVWAEYDLMDGVVANAGIVDYIGGDREIMQANSNNDRLFMDITFSF</sequence>
<evidence type="ECO:0000313" key="4">
    <source>
        <dbReference type="Proteomes" id="UP000671852"/>
    </source>
</evidence>
<dbReference type="RefSeq" id="WP_207562668.1">
    <property type="nucleotide sequence ID" value="NZ_CP046072.1"/>
</dbReference>
<feature type="region of interest" description="Disordered" evidence="1">
    <location>
        <begin position="31"/>
        <end position="63"/>
    </location>
</feature>
<name>A0A975AZK1_9BACT</name>
<evidence type="ECO:0000256" key="2">
    <source>
        <dbReference type="SAM" id="SignalP"/>
    </source>
</evidence>
<dbReference type="KEGG" id="saqt:GJV85_04460"/>
<keyword evidence="4" id="KW-1185">Reference proteome</keyword>
<dbReference type="AlphaFoldDB" id="A0A975AZK1"/>
<evidence type="ECO:0000256" key="1">
    <source>
        <dbReference type="SAM" id="MobiDB-lite"/>
    </source>
</evidence>